<dbReference type="Pfam" id="PF05026">
    <property type="entry name" value="DCP2"/>
    <property type="match status" value="1"/>
</dbReference>
<dbReference type="PANTHER" id="PTHR23114:SF17">
    <property type="entry name" value="M7GPPPN-MRNA HYDROLASE"/>
    <property type="match status" value="1"/>
</dbReference>
<feature type="compositionally biased region" description="Polar residues" evidence="9">
    <location>
        <begin position="367"/>
        <end position="383"/>
    </location>
</feature>
<comment type="similarity">
    <text evidence="3">Belongs to the Nudix hydrolase family. DCP2 subfamily.</text>
</comment>
<organism evidence="11 12">
    <name type="scientific">Puccinia coronata f. sp. avenae</name>
    <dbReference type="NCBI Taxonomy" id="200324"/>
    <lineage>
        <taxon>Eukaryota</taxon>
        <taxon>Fungi</taxon>
        <taxon>Dikarya</taxon>
        <taxon>Basidiomycota</taxon>
        <taxon>Pucciniomycotina</taxon>
        <taxon>Pucciniomycetes</taxon>
        <taxon>Pucciniales</taxon>
        <taxon>Pucciniaceae</taxon>
        <taxon>Puccinia</taxon>
    </lineage>
</organism>
<evidence type="ECO:0000256" key="8">
    <source>
        <dbReference type="ARBA" id="ARBA00023211"/>
    </source>
</evidence>
<dbReference type="InterPro" id="IPR020084">
    <property type="entry name" value="NUDIX_hydrolase_CS"/>
</dbReference>
<keyword evidence="5" id="KW-0479">Metal-binding</keyword>
<keyword evidence="7" id="KW-0694">RNA-binding</keyword>
<dbReference type="CDD" id="cd03672">
    <property type="entry name" value="NUDIX_Dcp2p_Nudt20"/>
    <property type="match status" value="1"/>
</dbReference>
<evidence type="ECO:0000256" key="3">
    <source>
        <dbReference type="ARBA" id="ARBA00005279"/>
    </source>
</evidence>
<comment type="cofactor">
    <cofactor evidence="1">
        <name>Mn(2+)</name>
        <dbReference type="ChEBI" id="CHEBI:29035"/>
    </cofactor>
</comment>
<evidence type="ECO:0000256" key="2">
    <source>
        <dbReference type="ARBA" id="ARBA00004496"/>
    </source>
</evidence>
<evidence type="ECO:0000256" key="7">
    <source>
        <dbReference type="ARBA" id="ARBA00022884"/>
    </source>
</evidence>
<dbReference type="InterPro" id="IPR044099">
    <property type="entry name" value="Dcp2_NUDIX"/>
</dbReference>
<gene>
    <name evidence="11" type="ORF">PCANC_04942</name>
</gene>
<dbReference type="Gene3D" id="1.10.10.1050">
    <property type="entry name" value="Dcp2, box A domain"/>
    <property type="match status" value="1"/>
</dbReference>
<evidence type="ECO:0000256" key="9">
    <source>
        <dbReference type="SAM" id="MobiDB-lite"/>
    </source>
</evidence>
<evidence type="ECO:0000313" key="12">
    <source>
        <dbReference type="Proteomes" id="UP000235388"/>
    </source>
</evidence>
<feature type="region of interest" description="Disordered" evidence="9">
    <location>
        <begin position="356"/>
        <end position="383"/>
    </location>
</feature>
<dbReference type="Pfam" id="PF00293">
    <property type="entry name" value="NUDIX"/>
    <property type="match status" value="1"/>
</dbReference>
<dbReference type="GO" id="GO:0003723">
    <property type="term" value="F:RNA binding"/>
    <property type="evidence" value="ECO:0007669"/>
    <property type="project" value="UniProtKB-KW"/>
</dbReference>
<feature type="region of interest" description="Disordered" evidence="9">
    <location>
        <begin position="196"/>
        <end position="242"/>
    </location>
</feature>
<dbReference type="PANTHER" id="PTHR23114">
    <property type="entry name" value="M7GPPPN-MRNA HYDROLASE"/>
    <property type="match status" value="1"/>
</dbReference>
<comment type="caution">
    <text evidence="11">The sequence shown here is derived from an EMBL/GenBank/DDBJ whole genome shotgun (WGS) entry which is preliminary data.</text>
</comment>
<dbReference type="SUPFAM" id="SSF140586">
    <property type="entry name" value="Dcp2 domain-like"/>
    <property type="match status" value="1"/>
</dbReference>
<dbReference type="Gene3D" id="3.90.79.10">
    <property type="entry name" value="Nucleoside Triphosphate Pyrophosphohydrolase"/>
    <property type="match status" value="1"/>
</dbReference>
<dbReference type="PROSITE" id="PS00893">
    <property type="entry name" value="NUDIX_BOX"/>
    <property type="match status" value="1"/>
</dbReference>
<comment type="subcellular location">
    <subcellularLocation>
        <location evidence="2">Cytoplasm</location>
    </subcellularLocation>
</comment>
<dbReference type="PROSITE" id="PS51462">
    <property type="entry name" value="NUDIX"/>
    <property type="match status" value="1"/>
</dbReference>
<accession>A0A2N5VWL0</accession>
<dbReference type="InterPro" id="IPR007722">
    <property type="entry name" value="DCP2_BoxA"/>
</dbReference>
<feature type="domain" description="Nudix hydrolase" evidence="10">
    <location>
        <begin position="135"/>
        <end position="308"/>
    </location>
</feature>
<dbReference type="InterPro" id="IPR000086">
    <property type="entry name" value="NUDIX_hydrolase_dom"/>
</dbReference>
<evidence type="ECO:0000256" key="5">
    <source>
        <dbReference type="ARBA" id="ARBA00022723"/>
    </source>
</evidence>
<evidence type="ECO:0000259" key="10">
    <source>
        <dbReference type="PROSITE" id="PS51462"/>
    </source>
</evidence>
<evidence type="ECO:0000256" key="4">
    <source>
        <dbReference type="ARBA" id="ARBA00022490"/>
    </source>
</evidence>
<feature type="region of interest" description="Disordered" evidence="9">
    <location>
        <begin position="1"/>
        <end position="28"/>
    </location>
</feature>
<dbReference type="SMART" id="SM01125">
    <property type="entry name" value="DCP2"/>
    <property type="match status" value="1"/>
</dbReference>
<dbReference type="STRING" id="200324.A0A2N5VWL0"/>
<feature type="region of interest" description="Disordered" evidence="9">
    <location>
        <begin position="572"/>
        <end position="597"/>
    </location>
</feature>
<dbReference type="OrthoDB" id="18996at2759"/>
<dbReference type="InterPro" id="IPR015797">
    <property type="entry name" value="NUDIX_hydrolase-like_dom_sf"/>
</dbReference>
<evidence type="ECO:0000256" key="6">
    <source>
        <dbReference type="ARBA" id="ARBA00022801"/>
    </source>
</evidence>
<keyword evidence="6" id="KW-0378">Hydrolase</keyword>
<keyword evidence="8" id="KW-0464">Manganese</keyword>
<name>A0A2N5VWL0_9BASI</name>
<dbReference type="EMBL" id="PGCJ01000047">
    <property type="protein sequence ID" value="PLW54383.1"/>
    <property type="molecule type" value="Genomic_DNA"/>
</dbReference>
<evidence type="ECO:0000256" key="1">
    <source>
        <dbReference type="ARBA" id="ARBA00001936"/>
    </source>
</evidence>
<dbReference type="GO" id="GO:0000932">
    <property type="term" value="C:P-body"/>
    <property type="evidence" value="ECO:0007669"/>
    <property type="project" value="TreeGrafter"/>
</dbReference>
<dbReference type="GO" id="GO:0140933">
    <property type="term" value="F:5'-(N(7)-methylguanosine 5'-triphospho)-[mRNA] hydrolase activity"/>
    <property type="evidence" value="ECO:0007669"/>
    <property type="project" value="InterPro"/>
</dbReference>
<feature type="region of interest" description="Disordered" evidence="9">
    <location>
        <begin position="414"/>
        <end position="461"/>
    </location>
</feature>
<feature type="compositionally biased region" description="Polar residues" evidence="9">
    <location>
        <begin position="1"/>
        <end position="15"/>
    </location>
</feature>
<feature type="compositionally biased region" description="Basic residues" evidence="9">
    <location>
        <begin position="226"/>
        <end position="235"/>
    </location>
</feature>
<dbReference type="GO" id="GO:0000290">
    <property type="term" value="P:deadenylation-dependent decapping of nuclear-transcribed mRNA"/>
    <property type="evidence" value="ECO:0007669"/>
    <property type="project" value="InterPro"/>
</dbReference>
<dbReference type="GO" id="GO:0000184">
    <property type="term" value="P:nuclear-transcribed mRNA catabolic process, nonsense-mediated decay"/>
    <property type="evidence" value="ECO:0007669"/>
    <property type="project" value="InterPro"/>
</dbReference>
<keyword evidence="12" id="KW-1185">Reference proteome</keyword>
<evidence type="ECO:0000313" key="11">
    <source>
        <dbReference type="EMBL" id="PLW54383.1"/>
    </source>
</evidence>
<keyword evidence="4" id="KW-0963">Cytoplasm</keyword>
<dbReference type="SUPFAM" id="SSF55811">
    <property type="entry name" value="Nudix"/>
    <property type="match status" value="1"/>
</dbReference>
<sequence length="747" mass="83650">MSPTSNSHQPSTANHQHPPPSSSSTLPPTAIASSASVFSRMPLEDVLEDLASRFILNLPIVELSQIERVCFQVEQAHWFYEDFVRPNSLLNLPSYHLKTFTALFFEKCEFLTIDGAPLAGWDPKTAYEKFMRYKERVPVCGAIMFNEDASQVLLVRGFKHNSSWSFPRGKINENELPKDCAIREVREETGFNIAPYMSLPSSSSEDSKLSAIRKTRPTNPTPNGQSHHHQSHKPHSNCTLHSEGDDHFIEITIREQRLRMYLVTGIPNDTKFVTQTRQEIGRIAWFPVSDLPTFSTSNGALCSKQLYKMINVSCPSAVESDGNQRVNAKFYMVVPFVNDMRTWLTNNHLLTPVGQPLSTPREHHQRYVQTPPQNNHQGYHGNLSNRHTELEDEAAAVHERASRLQAFDFLQDGNTSTDHIDQDNRLTCSNTRKKNRRKQQQQQQQRKPQKETHHHQTSMDHLTSYHVVDPQTSTANEDISVKNDTPWNDLEEGTRALQNFFFGARNDDDTGGEACDIPTDGGDAFLEIHIPHGATNNGTPSPFIPPQARATPDRSQRHPPRTTMLALDQRHDQLPSHQSANLQPWAPSNPPLENEYPLSEADTDIVKGGDVTTSYASSMSSNYSGPCQTAEVMYSKHGHLAAPRPKAAPQQVERLLAMLQAPTPGPPKSSALPANNFLSQLMSSAQQEQQLKLALNIGCDHQPPLVPASALPSCPAALPVLKPHMGEEERQEKKQVLLRQLQSLARA</sequence>
<dbReference type="AlphaFoldDB" id="A0A2N5VWL0"/>
<feature type="region of interest" description="Disordered" evidence="9">
    <location>
        <begin position="535"/>
        <end position="560"/>
    </location>
</feature>
<proteinExistence type="inferred from homology"/>
<dbReference type="InterPro" id="IPR036189">
    <property type="entry name" value="DCP2_BoxA_sf"/>
</dbReference>
<dbReference type="Proteomes" id="UP000235388">
    <property type="component" value="Unassembled WGS sequence"/>
</dbReference>
<dbReference type="GO" id="GO:0030145">
    <property type="term" value="F:manganese ion binding"/>
    <property type="evidence" value="ECO:0007669"/>
    <property type="project" value="InterPro"/>
</dbReference>
<reference evidence="11 12" key="1">
    <citation type="submission" date="2017-11" db="EMBL/GenBank/DDBJ databases">
        <title>De novo assembly and phasing of dikaryotic genomes from two isolates of Puccinia coronata f. sp. avenae, the causal agent of oat crown rust.</title>
        <authorList>
            <person name="Miller M.E."/>
            <person name="Zhang Y."/>
            <person name="Omidvar V."/>
            <person name="Sperschneider J."/>
            <person name="Schwessinger B."/>
            <person name="Raley C."/>
            <person name="Palmer J.M."/>
            <person name="Garnica D."/>
            <person name="Upadhyaya N."/>
            <person name="Rathjen J."/>
            <person name="Taylor J.M."/>
            <person name="Park R.F."/>
            <person name="Dodds P.N."/>
            <person name="Hirsch C.D."/>
            <person name="Kianian S.F."/>
            <person name="Figueroa M."/>
        </authorList>
    </citation>
    <scope>NUCLEOTIDE SEQUENCE [LARGE SCALE GENOMIC DNA]</scope>
    <source>
        <strain evidence="11">12NC29</strain>
    </source>
</reference>
<protein>
    <recommendedName>
        <fullName evidence="10">Nudix hydrolase domain-containing protein</fullName>
    </recommendedName>
</protein>